<keyword evidence="2" id="KW-1185">Reference proteome</keyword>
<organism evidence="1 2">
    <name type="scientific">Escallonia rubra</name>
    <dbReference type="NCBI Taxonomy" id="112253"/>
    <lineage>
        <taxon>Eukaryota</taxon>
        <taxon>Viridiplantae</taxon>
        <taxon>Streptophyta</taxon>
        <taxon>Embryophyta</taxon>
        <taxon>Tracheophyta</taxon>
        <taxon>Spermatophyta</taxon>
        <taxon>Magnoliopsida</taxon>
        <taxon>eudicotyledons</taxon>
        <taxon>Gunneridae</taxon>
        <taxon>Pentapetalae</taxon>
        <taxon>asterids</taxon>
        <taxon>campanulids</taxon>
        <taxon>Escalloniales</taxon>
        <taxon>Escalloniaceae</taxon>
        <taxon>Escallonia</taxon>
    </lineage>
</organism>
<protein>
    <recommendedName>
        <fullName evidence="3">Retrovirus-related Pol polyprotein from transposon TNT 1-94</fullName>
    </recommendedName>
</protein>
<evidence type="ECO:0000313" key="2">
    <source>
        <dbReference type="Proteomes" id="UP001187471"/>
    </source>
</evidence>
<proteinExistence type="predicted"/>
<evidence type="ECO:0000313" key="1">
    <source>
        <dbReference type="EMBL" id="KAK2988793.1"/>
    </source>
</evidence>
<gene>
    <name evidence="1" type="ORF">RJ640_004095</name>
</gene>
<evidence type="ECO:0008006" key="3">
    <source>
        <dbReference type="Google" id="ProtNLM"/>
    </source>
</evidence>
<name>A0AA88RPJ1_9ASTE</name>
<dbReference type="Proteomes" id="UP001187471">
    <property type="component" value="Unassembled WGS sequence"/>
</dbReference>
<dbReference type="EMBL" id="JAVXUO010000825">
    <property type="protein sequence ID" value="KAK2988793.1"/>
    <property type="molecule type" value="Genomic_DNA"/>
</dbReference>
<comment type="caution">
    <text evidence="1">The sequence shown here is derived from an EMBL/GenBank/DDBJ whole genome shotgun (WGS) entry which is preliminary data.</text>
</comment>
<sequence>MMPNTSTKYDLEKFDGSNYLSLWRMKMRAILIQQGLLKVLKGKQGLPDTMSADEKEDMLERAHSALLLHVSELRKNLISLGTLDSNGCRYRASGGVKRIMKGALVVMKG</sequence>
<reference evidence="1" key="1">
    <citation type="submission" date="2022-12" db="EMBL/GenBank/DDBJ databases">
        <title>Draft genome assemblies for two species of Escallonia (Escalloniales).</title>
        <authorList>
            <person name="Chanderbali A."/>
            <person name="Dervinis C."/>
            <person name="Anghel I."/>
            <person name="Soltis D."/>
            <person name="Soltis P."/>
            <person name="Zapata F."/>
        </authorList>
    </citation>
    <scope>NUCLEOTIDE SEQUENCE</scope>
    <source>
        <strain evidence="1">UCBG92.1500</strain>
        <tissue evidence="1">Leaf</tissue>
    </source>
</reference>
<dbReference type="AlphaFoldDB" id="A0AA88RPJ1"/>
<accession>A0AA88RPJ1</accession>